<dbReference type="EMBL" id="PUHW01000053">
    <property type="protein sequence ID" value="KAG0689948.1"/>
    <property type="molecule type" value="Genomic_DNA"/>
</dbReference>
<gene>
    <name evidence="3" type="ORF">C6P40_004188</name>
</gene>
<feature type="coiled-coil region" evidence="1">
    <location>
        <begin position="663"/>
        <end position="697"/>
    </location>
</feature>
<dbReference type="AlphaFoldDB" id="A0A9P6WQH6"/>
<evidence type="ECO:0000313" key="4">
    <source>
        <dbReference type="Proteomes" id="UP000697127"/>
    </source>
</evidence>
<evidence type="ECO:0000256" key="1">
    <source>
        <dbReference type="SAM" id="Coils"/>
    </source>
</evidence>
<keyword evidence="1" id="KW-0175">Coiled coil</keyword>
<sequence>MLPIQDIPKASVLGKFAKDADINRMVINIGWINTEVFSLLKEVMLPKGKVMNTALLHNDNDDCATDSDYQITPNNDAKNADLENDDISNQDIEEFSSFDISDEDISIKNNSDKSDGKLQKQFTPKQKHDNISSPITTSSDQVINLTPKTSRPTTVSYNNNESLNNNIVDTQTKPSSRMSSDTFETPKTIDTRASTMTSNTPSEYGKPIHNNELSIPSAALIQLTKPKKMASTQKQNRVKLPMKRLSRQNTYDFSSGIDLDFNPSFGTQSLDTLFEKMSLDNNNNAFLHTNNHSSSATNDIIDLQNQLTNCKIQIKLQNDLLRDKIYQSISDASNKQELSEELERKIFNSINSSKLSFQLNQLNDKYRELNEKYDNILAKNNELTKTVELLTDEVSDQTNNQHEWQNKINDLVLILKNTLTLESPTEINNFHDILNTLSNYIDQALKELSNLKKINNDHLLKLNKNSTLTSKLLENIKQKDEELLSIKEGFLKKINDSENTSFAYKSKLFDQEKLLQVEKANYSNLDSKYKQLKSQFDELKSNKTNESTLAKNNEVEIHELKRINFELTQTVDVKSRNLEKLVLNMKSYHSVVLNLLMKIIDPSSSGKVIDACNQLDNKSSFNEIQKIFSVAHNYEIDSLSTILDNYQALIEERQTNNVQTKTISELQGEIIFLTKKINDLESMKDSETVRIHELETQNYKLKEIANDKTDKIDQLKKLRLTDLNKKWKAAEEALSQTKKGAQLKISELEEELGILKSQLVQQENA</sequence>
<name>A0A9P6WQH6_9ASCO</name>
<feature type="coiled-coil region" evidence="1">
    <location>
        <begin position="515"/>
        <end position="542"/>
    </location>
</feature>
<feature type="region of interest" description="Disordered" evidence="2">
    <location>
        <begin position="66"/>
        <end position="86"/>
    </location>
</feature>
<feature type="compositionally biased region" description="Polar residues" evidence="2">
    <location>
        <begin position="67"/>
        <end position="77"/>
    </location>
</feature>
<dbReference type="Proteomes" id="UP000697127">
    <property type="component" value="Unassembled WGS sequence"/>
</dbReference>
<accession>A0A9P6WQH6</accession>
<feature type="compositionally biased region" description="Polar residues" evidence="2">
    <location>
        <begin position="131"/>
        <end position="157"/>
    </location>
</feature>
<feature type="compositionally biased region" description="Polar residues" evidence="2">
    <location>
        <begin position="167"/>
        <end position="184"/>
    </location>
</feature>
<evidence type="ECO:0000313" key="3">
    <source>
        <dbReference type="EMBL" id="KAG0689948.1"/>
    </source>
</evidence>
<organism evidence="3 4">
    <name type="scientific">Pichia californica</name>
    <dbReference type="NCBI Taxonomy" id="460514"/>
    <lineage>
        <taxon>Eukaryota</taxon>
        <taxon>Fungi</taxon>
        <taxon>Dikarya</taxon>
        <taxon>Ascomycota</taxon>
        <taxon>Saccharomycotina</taxon>
        <taxon>Pichiomycetes</taxon>
        <taxon>Pichiales</taxon>
        <taxon>Pichiaceae</taxon>
        <taxon>Pichia</taxon>
    </lineage>
</organism>
<evidence type="ECO:0000256" key="2">
    <source>
        <dbReference type="SAM" id="MobiDB-lite"/>
    </source>
</evidence>
<feature type="coiled-coil region" evidence="1">
    <location>
        <begin position="352"/>
        <end position="400"/>
    </location>
</feature>
<comment type="caution">
    <text evidence="3">The sequence shown here is derived from an EMBL/GenBank/DDBJ whole genome shotgun (WGS) entry which is preliminary data.</text>
</comment>
<reference evidence="3" key="1">
    <citation type="submission" date="2020-11" db="EMBL/GenBank/DDBJ databases">
        <title>Kefir isolates.</title>
        <authorList>
            <person name="Marcisauskas S."/>
            <person name="Kim Y."/>
            <person name="Blasche S."/>
        </authorList>
    </citation>
    <scope>NUCLEOTIDE SEQUENCE</scope>
    <source>
        <strain evidence="3">Olga-1</strain>
    </source>
</reference>
<feature type="coiled-coil region" evidence="1">
    <location>
        <begin position="731"/>
        <end position="765"/>
    </location>
</feature>
<feature type="region of interest" description="Disordered" evidence="2">
    <location>
        <begin position="103"/>
        <end position="184"/>
    </location>
</feature>
<proteinExistence type="predicted"/>
<protein>
    <submittedName>
        <fullName evidence="3">Uncharacterized protein</fullName>
    </submittedName>
</protein>
<keyword evidence="4" id="KW-1185">Reference proteome</keyword>